<reference evidence="5 6" key="1">
    <citation type="submission" date="2020-01" db="EMBL/GenBank/DDBJ databases">
        <title>Identification and distribution of gene clusters putatively required for synthesis of sphingolipid metabolism inhibitors in phylogenetically diverse species of the filamentous fungus Fusarium.</title>
        <authorList>
            <person name="Kim H.-S."/>
            <person name="Busman M."/>
            <person name="Brown D.W."/>
            <person name="Divon H."/>
            <person name="Uhlig S."/>
            <person name="Proctor R.H."/>
        </authorList>
    </citation>
    <scope>NUCLEOTIDE SEQUENCE [LARGE SCALE GENOMIC DNA]</scope>
    <source>
        <strain evidence="5 6">NRRL 20459</strain>
    </source>
</reference>
<dbReference type="GO" id="GO:0051999">
    <property type="term" value="P:mannosyl-inositol phosphorylceramide biosynthetic process"/>
    <property type="evidence" value="ECO:0007669"/>
    <property type="project" value="TreeGrafter"/>
</dbReference>
<keyword evidence="6" id="KW-1185">Reference proteome</keyword>
<evidence type="ECO:0000256" key="1">
    <source>
        <dbReference type="ARBA" id="ARBA00009003"/>
    </source>
</evidence>
<keyword evidence="2" id="KW-0808">Transferase</keyword>
<keyword evidence="4" id="KW-0472">Membrane</keyword>
<dbReference type="AlphaFoldDB" id="A0A8H4LIK4"/>
<dbReference type="InterPro" id="IPR029044">
    <property type="entry name" value="Nucleotide-diphossugar_trans"/>
</dbReference>
<gene>
    <name evidence="5" type="ORF">FALBO_4094</name>
</gene>
<evidence type="ECO:0000313" key="6">
    <source>
        <dbReference type="Proteomes" id="UP000554235"/>
    </source>
</evidence>
<organism evidence="5 6">
    <name type="scientific">Fusarium albosuccineum</name>
    <dbReference type="NCBI Taxonomy" id="1237068"/>
    <lineage>
        <taxon>Eukaryota</taxon>
        <taxon>Fungi</taxon>
        <taxon>Dikarya</taxon>
        <taxon>Ascomycota</taxon>
        <taxon>Pezizomycotina</taxon>
        <taxon>Sordariomycetes</taxon>
        <taxon>Hypocreomycetidae</taxon>
        <taxon>Hypocreales</taxon>
        <taxon>Nectriaceae</taxon>
        <taxon>Fusarium</taxon>
        <taxon>Fusarium decemcellulare species complex</taxon>
    </lineage>
</organism>
<protein>
    <submittedName>
        <fullName evidence="5">Mannosyl phosphorylinositol ceramide synthase sur1</fullName>
    </submittedName>
</protein>
<dbReference type="Proteomes" id="UP000554235">
    <property type="component" value="Unassembled WGS sequence"/>
</dbReference>
<evidence type="ECO:0000256" key="2">
    <source>
        <dbReference type="ARBA" id="ARBA00022679"/>
    </source>
</evidence>
<keyword evidence="4" id="KW-1133">Transmembrane helix</keyword>
<name>A0A8H4LIK4_9HYPO</name>
<dbReference type="SUPFAM" id="SSF53448">
    <property type="entry name" value="Nucleotide-diphospho-sugar transferases"/>
    <property type="match status" value="1"/>
</dbReference>
<dbReference type="EMBL" id="JAADYS010000532">
    <property type="protein sequence ID" value="KAF4469010.1"/>
    <property type="molecule type" value="Genomic_DNA"/>
</dbReference>
<dbReference type="Gene3D" id="3.90.550.20">
    <property type="match status" value="1"/>
</dbReference>
<dbReference type="PANTHER" id="PTHR32385:SF15">
    <property type="entry name" value="INOSITOL PHOSPHOCERAMIDE MANNOSYLTRANSFERASE 1"/>
    <property type="match status" value="1"/>
</dbReference>
<feature type="transmembrane region" description="Helical" evidence="4">
    <location>
        <begin position="55"/>
        <end position="82"/>
    </location>
</feature>
<proteinExistence type="inferred from homology"/>
<feature type="region of interest" description="Disordered" evidence="3">
    <location>
        <begin position="1"/>
        <end position="23"/>
    </location>
</feature>
<evidence type="ECO:0000256" key="3">
    <source>
        <dbReference type="SAM" id="MobiDB-lite"/>
    </source>
</evidence>
<accession>A0A8H4LIK4</accession>
<evidence type="ECO:0000313" key="5">
    <source>
        <dbReference type="EMBL" id="KAF4469010.1"/>
    </source>
</evidence>
<comment type="similarity">
    <text evidence="1">Belongs to the glycosyltransferase 32 family.</text>
</comment>
<comment type="caution">
    <text evidence="5">The sequence shown here is derived from an EMBL/GenBank/DDBJ whole genome shotgun (WGS) entry which is preliminary data.</text>
</comment>
<feature type="transmembrane region" description="Helical" evidence="4">
    <location>
        <begin position="332"/>
        <end position="354"/>
    </location>
</feature>
<dbReference type="OrthoDB" id="3647at2759"/>
<dbReference type="PANTHER" id="PTHR32385">
    <property type="entry name" value="MANNOSYL PHOSPHORYLINOSITOL CERAMIDE SYNTHASE"/>
    <property type="match status" value="1"/>
</dbReference>
<sequence length="364" mass="41181">MTTSSSSPQARYRSLSGGASGDKAYDEERTEWGAVSLGTTYGFPKKYMRLPRLRRVAVCLLVIDLLIVILVVHAFGPLITLLRRNEELFGARLTFPVDDPSSPKPDPDRQTIPRILHQTTANATVPEKWAAAQQSCKDVYADWEYKHWTDESARNFIAAEYPEYLEIYDGYAYPIIRADAMRYFFLHHYGGVYLDMDTICNETFPLHQLEADGEPHHAVFKSTKPTGVSNDLMISSPHHPLFTRALKKLVLYNDITKYWARFQPYGAIMITAGPLFITMAIKDYLLDLPSLPTPTFQVINATELIPYITDLEACSWHHADAQALMWIGDRPFIWFGLGAIGLAAGIHVTNHLLLKAFKRLGKVM</sequence>
<dbReference type="GO" id="GO:0016020">
    <property type="term" value="C:membrane"/>
    <property type="evidence" value="ECO:0007669"/>
    <property type="project" value="GOC"/>
</dbReference>
<dbReference type="GO" id="GO:0000030">
    <property type="term" value="F:mannosyltransferase activity"/>
    <property type="evidence" value="ECO:0007669"/>
    <property type="project" value="TreeGrafter"/>
</dbReference>
<keyword evidence="4" id="KW-0812">Transmembrane</keyword>
<dbReference type="Pfam" id="PF04488">
    <property type="entry name" value="Gly_transf_sug"/>
    <property type="match status" value="1"/>
</dbReference>
<dbReference type="InterPro" id="IPR051706">
    <property type="entry name" value="Glycosyltransferase_domain"/>
</dbReference>
<evidence type="ECO:0000256" key="4">
    <source>
        <dbReference type="SAM" id="Phobius"/>
    </source>
</evidence>
<dbReference type="InterPro" id="IPR007577">
    <property type="entry name" value="GlycoTrfase_DXD_sugar-bd_CS"/>
</dbReference>